<dbReference type="InterPro" id="IPR003838">
    <property type="entry name" value="ABC3_permease_C"/>
</dbReference>
<dbReference type="GO" id="GO:0005886">
    <property type="term" value="C:plasma membrane"/>
    <property type="evidence" value="ECO:0007669"/>
    <property type="project" value="UniProtKB-SubCell"/>
</dbReference>
<dbReference type="RefSeq" id="WP_220582027.1">
    <property type="nucleotide sequence ID" value="NZ_RKLT01000019.1"/>
</dbReference>
<organism evidence="8 9">
    <name type="scientific">Haloarcula nitratireducens</name>
    <dbReference type="NCBI Taxonomy" id="2487749"/>
    <lineage>
        <taxon>Archaea</taxon>
        <taxon>Methanobacteriati</taxon>
        <taxon>Methanobacteriota</taxon>
        <taxon>Stenosarchaea group</taxon>
        <taxon>Halobacteria</taxon>
        <taxon>Halobacteriales</taxon>
        <taxon>Haloarculaceae</taxon>
        <taxon>Haloarcula</taxon>
    </lineage>
</organism>
<feature type="transmembrane region" description="Helical" evidence="6">
    <location>
        <begin position="235"/>
        <end position="261"/>
    </location>
</feature>
<proteinExistence type="predicted"/>
<feature type="transmembrane region" description="Helical" evidence="6">
    <location>
        <begin position="333"/>
        <end position="354"/>
    </location>
</feature>
<dbReference type="Proteomes" id="UP001430455">
    <property type="component" value="Unassembled WGS sequence"/>
</dbReference>
<feature type="domain" description="ABC3 transporter permease C-terminal" evidence="7">
    <location>
        <begin position="243"/>
        <end position="355"/>
    </location>
</feature>
<keyword evidence="2" id="KW-1003">Cell membrane</keyword>
<evidence type="ECO:0000259" key="7">
    <source>
        <dbReference type="Pfam" id="PF02687"/>
    </source>
</evidence>
<protein>
    <submittedName>
        <fullName evidence="8">ABC transporter permease</fullName>
    </submittedName>
</protein>
<dbReference type="EMBL" id="RKLT01000019">
    <property type="protein sequence ID" value="MBX0297440.1"/>
    <property type="molecule type" value="Genomic_DNA"/>
</dbReference>
<keyword evidence="4 6" id="KW-1133">Transmembrane helix</keyword>
<evidence type="ECO:0000256" key="3">
    <source>
        <dbReference type="ARBA" id="ARBA00022692"/>
    </source>
</evidence>
<accession>A0AAW4PJF8</accession>
<feature type="transmembrane region" description="Helical" evidence="6">
    <location>
        <begin position="291"/>
        <end position="313"/>
    </location>
</feature>
<keyword evidence="5 6" id="KW-0472">Membrane</keyword>
<dbReference type="PANTHER" id="PTHR43738">
    <property type="entry name" value="ABC TRANSPORTER, MEMBRANE PROTEIN"/>
    <property type="match status" value="1"/>
</dbReference>
<keyword evidence="3 6" id="KW-0812">Transmembrane</keyword>
<comment type="caution">
    <text evidence="8">The sequence shown here is derived from an EMBL/GenBank/DDBJ whole genome shotgun (WGS) entry which is preliminary data.</text>
</comment>
<name>A0AAW4PJF8_9EURY</name>
<dbReference type="AlphaFoldDB" id="A0AAW4PJF8"/>
<evidence type="ECO:0000256" key="4">
    <source>
        <dbReference type="ARBA" id="ARBA00022989"/>
    </source>
</evidence>
<dbReference type="Pfam" id="PF02687">
    <property type="entry name" value="FtsX"/>
    <property type="match status" value="1"/>
</dbReference>
<evidence type="ECO:0000313" key="8">
    <source>
        <dbReference type="EMBL" id="MBX0297440.1"/>
    </source>
</evidence>
<sequence>MVTVSGVALGLSSQSVVESEGVDYWVVPEQASVESLAVSTGGLQLGDVHSTSAALADDQRIDYATPVLLELVPVRDVTTGERTYILTVGVIPKPGTSILGFPTDDLIAGDPHYANGTYDGPWTGEAVVNDAAATLTNASTGDKLVLAGGSTNQSFSVVNVTTGGAETAGGTVPMMVVHLSELQAVTGATNGDAADQLLVSTNDPSVRSLIEQRYPKTTVVTRQGLSAQQVSTSNLPLAIASAALISTIVIGVLFLTTLIGLDVSGDREQLGTLAAIGFTARSRSLLVGTETVLIALLGGVVGIGLGFLGIVGVNAIGAVTYDVAVVAVFDPLLGLYAIGVAAIIGLLGAIYPVILSWRTDALEVLSG</sequence>
<comment type="subcellular location">
    <subcellularLocation>
        <location evidence="1">Cell membrane</location>
        <topology evidence="1">Multi-pass membrane protein</topology>
    </subcellularLocation>
</comment>
<keyword evidence="9" id="KW-1185">Reference proteome</keyword>
<evidence type="ECO:0000256" key="6">
    <source>
        <dbReference type="SAM" id="Phobius"/>
    </source>
</evidence>
<dbReference type="InterPro" id="IPR051125">
    <property type="entry name" value="ABC-4/HrtB_transporter"/>
</dbReference>
<evidence type="ECO:0000256" key="5">
    <source>
        <dbReference type="ARBA" id="ARBA00023136"/>
    </source>
</evidence>
<evidence type="ECO:0000313" key="9">
    <source>
        <dbReference type="Proteomes" id="UP001430455"/>
    </source>
</evidence>
<evidence type="ECO:0000256" key="1">
    <source>
        <dbReference type="ARBA" id="ARBA00004651"/>
    </source>
</evidence>
<dbReference type="PANTHER" id="PTHR43738:SF2">
    <property type="entry name" value="ABC TRANSPORTER PERMEASE"/>
    <property type="match status" value="1"/>
</dbReference>
<reference evidence="8 9" key="1">
    <citation type="submission" date="2021-06" db="EMBL/GenBank/DDBJ databases">
        <title>Halomicroarcula sp. a new haloarchaeum isolated from saline soil.</title>
        <authorList>
            <person name="Duran-Viseras A."/>
            <person name="Sanchez-Porro C."/>
            <person name="Ventosa A."/>
        </authorList>
    </citation>
    <scope>NUCLEOTIDE SEQUENCE [LARGE SCALE GENOMIC DNA]</scope>
    <source>
        <strain evidence="8 9">F27</strain>
    </source>
</reference>
<evidence type="ECO:0000256" key="2">
    <source>
        <dbReference type="ARBA" id="ARBA00022475"/>
    </source>
</evidence>
<gene>
    <name evidence="8" type="ORF">EGH23_21405</name>
</gene>